<comment type="caution">
    <text evidence="2">The sequence shown here is derived from an EMBL/GenBank/DDBJ whole genome shotgun (WGS) entry which is preliminary data.</text>
</comment>
<keyword evidence="3" id="KW-1185">Reference proteome</keyword>
<dbReference type="PANTHER" id="PTHR13887">
    <property type="entry name" value="GLUTATHIONE S-TRANSFERASE KAPPA"/>
    <property type="match status" value="1"/>
</dbReference>
<feature type="domain" description="DSBA-like thioredoxin" evidence="1">
    <location>
        <begin position="5"/>
        <end position="211"/>
    </location>
</feature>
<proteinExistence type="predicted"/>
<dbReference type="GeneID" id="25321510"/>
<reference evidence="2 3" key="1">
    <citation type="submission" date="2015-04" db="EMBL/GenBank/DDBJ databases">
        <authorList>
            <person name="Heijne W.H."/>
            <person name="Fedorova N.D."/>
            <person name="Nierman W.C."/>
            <person name="Vollebregt A.W."/>
            <person name="Zhao Z."/>
            <person name="Wu L."/>
            <person name="Kumar M."/>
            <person name="Stam H."/>
            <person name="van den Berg M.A."/>
            <person name="Pel H.J."/>
        </authorList>
    </citation>
    <scope>NUCLEOTIDE SEQUENCE [LARGE SCALE GENOMIC DNA]</scope>
    <source>
        <strain evidence="2 3">CBS 393.64</strain>
    </source>
</reference>
<evidence type="ECO:0000259" key="1">
    <source>
        <dbReference type="Pfam" id="PF01323"/>
    </source>
</evidence>
<evidence type="ECO:0000313" key="2">
    <source>
        <dbReference type="EMBL" id="KKA16758.1"/>
    </source>
</evidence>
<accession>A0A0F4YGL5</accession>
<dbReference type="PANTHER" id="PTHR13887:SF41">
    <property type="entry name" value="THIOREDOXIN SUPERFAMILY PROTEIN"/>
    <property type="match status" value="1"/>
</dbReference>
<sequence>MTKYTIDIVSDTVCPWCYIGYRRLTKAITLHRQQHPNDTFTLSWHAYYLNPNGPTYPGVDKRAHYEQKFGGAGRVDAIFARLAAAGAQEGIQFKFGGKTGRTRDSHRLIYLSGKKYGAEVQTKVVLELFRAYFEEERNITDKAVLLKAAVGTGSIPQSEAQAWLDSDEGGPEVDQEAREASQVKFVTGVPHYTINGKYVVEGAEEPDVFVDMFERAKEEEKTA</sequence>
<gene>
    <name evidence="2" type="ORF">T310_9578</name>
</gene>
<dbReference type="Proteomes" id="UP000053958">
    <property type="component" value="Unassembled WGS sequence"/>
</dbReference>
<organism evidence="2 3">
    <name type="scientific">Rasamsonia emersonii (strain ATCC 16479 / CBS 393.64 / IMI 116815)</name>
    <dbReference type="NCBI Taxonomy" id="1408163"/>
    <lineage>
        <taxon>Eukaryota</taxon>
        <taxon>Fungi</taxon>
        <taxon>Dikarya</taxon>
        <taxon>Ascomycota</taxon>
        <taxon>Pezizomycotina</taxon>
        <taxon>Eurotiomycetes</taxon>
        <taxon>Eurotiomycetidae</taxon>
        <taxon>Eurotiales</taxon>
        <taxon>Trichocomaceae</taxon>
        <taxon>Rasamsonia</taxon>
    </lineage>
</organism>
<dbReference type="SUPFAM" id="SSF52833">
    <property type="entry name" value="Thioredoxin-like"/>
    <property type="match status" value="1"/>
</dbReference>
<dbReference type="InterPro" id="IPR036249">
    <property type="entry name" value="Thioredoxin-like_sf"/>
</dbReference>
<evidence type="ECO:0000313" key="3">
    <source>
        <dbReference type="Proteomes" id="UP000053958"/>
    </source>
</evidence>
<dbReference type="AlphaFoldDB" id="A0A0F4YGL5"/>
<name>A0A0F4YGL5_RASE3</name>
<dbReference type="CDD" id="cd03024">
    <property type="entry name" value="DsbA_FrnE"/>
    <property type="match status" value="1"/>
</dbReference>
<dbReference type="Pfam" id="PF01323">
    <property type="entry name" value="DSBA"/>
    <property type="match status" value="1"/>
</dbReference>
<dbReference type="GO" id="GO:0016491">
    <property type="term" value="F:oxidoreductase activity"/>
    <property type="evidence" value="ECO:0007669"/>
    <property type="project" value="InterPro"/>
</dbReference>
<dbReference type="RefSeq" id="XP_013323370.1">
    <property type="nucleotide sequence ID" value="XM_013467916.1"/>
</dbReference>
<dbReference type="OrthoDB" id="1930760at2759"/>
<dbReference type="InterPro" id="IPR001853">
    <property type="entry name" value="DSBA-like_thioredoxin_dom"/>
</dbReference>
<dbReference type="EMBL" id="LASV01000734">
    <property type="protein sequence ID" value="KKA16758.1"/>
    <property type="molecule type" value="Genomic_DNA"/>
</dbReference>
<dbReference type="STRING" id="1408163.A0A0F4YGL5"/>
<protein>
    <submittedName>
        <fullName evidence="2">Thioredoxin</fullName>
    </submittedName>
</protein>
<dbReference type="Gene3D" id="3.40.30.10">
    <property type="entry name" value="Glutaredoxin"/>
    <property type="match status" value="1"/>
</dbReference>